<dbReference type="InterPro" id="IPR045089">
    <property type="entry name" value="PGGT1B-like"/>
</dbReference>
<evidence type="ECO:0000256" key="4">
    <source>
        <dbReference type="ARBA" id="ARBA00022679"/>
    </source>
</evidence>
<comment type="caution">
    <text evidence="11">The sequence shown here is derived from an EMBL/GenBank/DDBJ whole genome shotgun (WGS) entry which is preliminary data.</text>
</comment>
<accession>A0A267ED40</accession>
<dbReference type="InterPro" id="IPR026873">
    <property type="entry name" value="Ptb1"/>
</dbReference>
<proteinExistence type="inferred from homology"/>
<evidence type="ECO:0000256" key="6">
    <source>
        <dbReference type="ARBA" id="ARBA00022737"/>
    </source>
</evidence>
<dbReference type="AlphaFoldDB" id="A0A267ED40"/>
<evidence type="ECO:0000256" key="3">
    <source>
        <dbReference type="ARBA" id="ARBA00022602"/>
    </source>
</evidence>
<evidence type="ECO:0000313" key="13">
    <source>
        <dbReference type="Proteomes" id="UP000215902"/>
    </source>
</evidence>
<dbReference type="Pfam" id="PF00432">
    <property type="entry name" value="Prenyltrans"/>
    <property type="match status" value="1"/>
</dbReference>
<dbReference type="OrthoDB" id="5428259at2759"/>
<dbReference type="SUPFAM" id="SSF48239">
    <property type="entry name" value="Terpenoid cyclases/Protein prenyltransferases"/>
    <property type="match status" value="1"/>
</dbReference>
<evidence type="ECO:0000313" key="12">
    <source>
        <dbReference type="EMBL" id="PAA80688.1"/>
    </source>
</evidence>
<evidence type="ECO:0000256" key="5">
    <source>
        <dbReference type="ARBA" id="ARBA00022723"/>
    </source>
</evidence>
<comment type="subunit">
    <text evidence="2">Heterodimer of an alpha and a beta subunit.</text>
</comment>
<keyword evidence="3 9" id="KW-0637">Prenyltransferase</keyword>
<comment type="cofactor">
    <cofactor evidence="9">
        <name>Zn(2+)</name>
        <dbReference type="ChEBI" id="CHEBI:29105"/>
    </cofactor>
    <text evidence="9">Binds 1 zinc ion per subunit.</text>
</comment>
<dbReference type="Proteomes" id="UP000215902">
    <property type="component" value="Unassembled WGS sequence"/>
</dbReference>
<dbReference type="PANTHER" id="PTHR11774:SF11">
    <property type="entry name" value="GERANYLGERANYL TRANSFERASE TYPE-2 SUBUNIT BETA"/>
    <property type="match status" value="1"/>
</dbReference>
<evidence type="ECO:0000256" key="1">
    <source>
        <dbReference type="ARBA" id="ARBA00010497"/>
    </source>
</evidence>
<comment type="function">
    <text evidence="9">Catalyzes the transfer of a geranylgeranyl moiety from geranylgeranyl diphosphate to both cysteines of proteins with the C-terminal sequence -XXCC, -XCXC and -CCXX.</text>
</comment>
<dbReference type="EMBL" id="NIVC01002353">
    <property type="protein sequence ID" value="PAA58622.1"/>
    <property type="molecule type" value="Genomic_DNA"/>
</dbReference>
<name>A0A267ED40_9PLAT</name>
<evidence type="ECO:0000256" key="7">
    <source>
        <dbReference type="ARBA" id="ARBA00022833"/>
    </source>
</evidence>
<protein>
    <recommendedName>
        <fullName evidence="9">Geranylgeranyl transferase type-2 subunit beta</fullName>
        <ecNumber evidence="9">2.5.1.60</ecNumber>
    </recommendedName>
</protein>
<dbReference type="EC" id="2.5.1.60" evidence="9"/>
<feature type="domain" description="Prenyltransferase alpha-alpha toroid" evidence="10">
    <location>
        <begin position="17"/>
        <end position="321"/>
    </location>
</feature>
<dbReference type="GO" id="GO:0004663">
    <property type="term" value="F:Rab geranylgeranyltransferase activity"/>
    <property type="evidence" value="ECO:0007669"/>
    <property type="project" value="UniProtKB-UniRule"/>
</dbReference>
<keyword evidence="5 9" id="KW-0479">Metal-binding</keyword>
<organism evidence="11 13">
    <name type="scientific">Macrostomum lignano</name>
    <dbReference type="NCBI Taxonomy" id="282301"/>
    <lineage>
        <taxon>Eukaryota</taxon>
        <taxon>Metazoa</taxon>
        <taxon>Spiralia</taxon>
        <taxon>Lophotrochozoa</taxon>
        <taxon>Platyhelminthes</taxon>
        <taxon>Rhabditophora</taxon>
        <taxon>Macrostomorpha</taxon>
        <taxon>Macrostomida</taxon>
        <taxon>Macrostomidae</taxon>
        <taxon>Macrostomum</taxon>
    </lineage>
</organism>
<dbReference type="STRING" id="282301.A0A267ED40"/>
<dbReference type="FunFam" id="1.50.10.20:FF:000012">
    <property type="entry name" value="Geranylgeranyl transferase type-2 subunit beta"/>
    <property type="match status" value="1"/>
</dbReference>
<dbReference type="CDD" id="cd02894">
    <property type="entry name" value="GGTase-II"/>
    <property type="match status" value="1"/>
</dbReference>
<comment type="similarity">
    <text evidence="1 9">Belongs to the protein prenyltransferase subunit beta family.</text>
</comment>
<dbReference type="EMBL" id="NIVC01000571">
    <property type="protein sequence ID" value="PAA80688.1"/>
    <property type="molecule type" value="Genomic_DNA"/>
</dbReference>
<keyword evidence="7 9" id="KW-0862">Zinc</keyword>
<dbReference type="PANTHER" id="PTHR11774">
    <property type="entry name" value="GERANYLGERANYL TRANSFERASE TYPE BETA SUBUNIT"/>
    <property type="match status" value="1"/>
</dbReference>
<dbReference type="InterPro" id="IPR008930">
    <property type="entry name" value="Terpenoid_cyclase/PrenylTrfase"/>
</dbReference>
<evidence type="ECO:0000256" key="8">
    <source>
        <dbReference type="ARBA" id="ARBA00047658"/>
    </source>
</evidence>
<comment type="catalytic activity">
    <reaction evidence="8 9">
        <text>geranylgeranyl diphosphate + L-cysteinyl-[protein] = S-geranylgeranyl-L-cysteinyl-[protein] + diphosphate</text>
        <dbReference type="Rhea" id="RHEA:21240"/>
        <dbReference type="Rhea" id="RHEA-COMP:10131"/>
        <dbReference type="Rhea" id="RHEA-COMP:11537"/>
        <dbReference type="ChEBI" id="CHEBI:29950"/>
        <dbReference type="ChEBI" id="CHEBI:33019"/>
        <dbReference type="ChEBI" id="CHEBI:57533"/>
        <dbReference type="ChEBI" id="CHEBI:86021"/>
        <dbReference type="EC" id="2.5.1.60"/>
    </reaction>
</comment>
<dbReference type="GO" id="GO:0005968">
    <property type="term" value="C:Rab-protein geranylgeranyltransferase complex"/>
    <property type="evidence" value="ECO:0007669"/>
    <property type="project" value="UniProtKB-UniRule"/>
</dbReference>
<evidence type="ECO:0000313" key="11">
    <source>
        <dbReference type="EMBL" id="PAA58622.1"/>
    </source>
</evidence>
<reference evidence="11 13" key="1">
    <citation type="submission" date="2017-06" db="EMBL/GenBank/DDBJ databases">
        <title>A platform for efficient transgenesis in Macrostomum lignano, a flatworm model organism for stem cell research.</title>
        <authorList>
            <person name="Berezikov E."/>
        </authorList>
    </citation>
    <scope>NUCLEOTIDE SEQUENCE [LARGE SCALE GENOMIC DNA]</scope>
    <source>
        <strain evidence="11">DV1</strain>
        <tissue evidence="11">Whole organism</tissue>
    </source>
</reference>
<dbReference type="InterPro" id="IPR001330">
    <property type="entry name" value="Prenyltrans"/>
</dbReference>
<feature type="non-terminal residue" evidence="11">
    <location>
        <position position="1"/>
    </location>
</feature>
<gene>
    <name evidence="11" type="ORF">BOX15_Mlig009503g2</name>
    <name evidence="12" type="ORF">BOX15_Mlig015963g2</name>
</gene>
<dbReference type="GO" id="GO:0046872">
    <property type="term" value="F:metal ion binding"/>
    <property type="evidence" value="ECO:0007669"/>
    <property type="project" value="UniProtKB-KW"/>
</dbReference>
<evidence type="ECO:0000256" key="9">
    <source>
        <dbReference type="RuleBase" id="RU365076"/>
    </source>
</evidence>
<keyword evidence="4 9" id="KW-0808">Transferase</keyword>
<dbReference type="Gene3D" id="1.50.10.20">
    <property type="match status" value="1"/>
</dbReference>
<dbReference type="GO" id="GO:0072657">
    <property type="term" value="P:protein localization to membrane"/>
    <property type="evidence" value="ECO:0007669"/>
    <property type="project" value="UniProtKB-ARBA"/>
</dbReference>
<keyword evidence="13" id="KW-1185">Reference proteome</keyword>
<evidence type="ECO:0000256" key="2">
    <source>
        <dbReference type="ARBA" id="ARBA00011355"/>
    </source>
</evidence>
<keyword evidence="6" id="KW-0677">Repeat</keyword>
<evidence type="ECO:0000259" key="10">
    <source>
        <dbReference type="Pfam" id="PF00432"/>
    </source>
</evidence>
<sequence length="339" mass="36913">HRPATDISLPADAPKQLLPEKHADFLLQYCSSQDNYEYVMTEYLRMSGLYWTASALDLLGRLPDLRQRMDAAAFLRDCARPDGGYGPAPGHDSHLLYTLSAVQVALLFDLRDSLDAGAIAGFVRGLQRPDGSFQGDRWGEVDTRFSFCALAALFLLGLGDRLDDLVDARAAGDFVLTCANWDGGFGTRPGSESHSGQVYCCIGALSILGRLHELDVDRTALWLAERQLASGGLNGRPEKLPDVCYSWWVLASLAMLGRLSWISGERLLRFVCAAQDPEAGGIADRPGDLCDPFHTLFGLAGASLLRLGGDSLKAINPTFCLPVDCLDRHGLRLPLWTGD</sequence>